<proteinExistence type="predicted"/>
<dbReference type="InterPro" id="IPR027417">
    <property type="entry name" value="P-loop_NTPase"/>
</dbReference>
<feature type="compositionally biased region" description="Basic and acidic residues" evidence="2">
    <location>
        <begin position="418"/>
        <end position="439"/>
    </location>
</feature>
<dbReference type="RefSeq" id="WP_331304656.1">
    <property type="nucleotide sequence ID" value="NZ_MLCA01000017.1"/>
</dbReference>
<dbReference type="EMBL" id="MLCA01000017">
    <property type="protein sequence ID" value="MEE7494739.1"/>
    <property type="molecule type" value="Genomic_DNA"/>
</dbReference>
<evidence type="ECO:0000256" key="2">
    <source>
        <dbReference type="SAM" id="MobiDB-lite"/>
    </source>
</evidence>
<evidence type="ECO:0008006" key="5">
    <source>
        <dbReference type="Google" id="ProtNLM"/>
    </source>
</evidence>
<name>A0ABU7TXR7_9HYPH</name>
<dbReference type="SUPFAM" id="SSF52540">
    <property type="entry name" value="P-loop containing nucleoside triphosphate hydrolases"/>
    <property type="match status" value="1"/>
</dbReference>
<feature type="coiled-coil region" evidence="1">
    <location>
        <begin position="259"/>
        <end position="313"/>
    </location>
</feature>
<sequence>MADEIKRVDANTLLTKIAEKARRDVDDVRSVLARHGVSYKPAIAVPKHLCITSLAFTGEKKGQTAPGPVDFAWRDLSPGLMAIVSDRNFRGKTTLLALMRWCLTGRRGKGVPTEFAETFHTLTMTFTLDGQAYEVEVTDAVAQVGTLWRLDGGNRLAQDAFSSPDGFEAMMSGFFMGQLGLQMLVTHVDRGDKGVDQPHDWVWLSGAMVIEPAPDNLFGNYQALGARMMQMYLGVPWTNAVNDVQAAQTRIEIEGRQAASETERTRERRRARIEEIEAEIAGLRRKLAGLPSAEKQRVDLADANRRFAEAQGRLRSAVRSLAVATEDREAAKHAHDAARRDLREFREGRAAKRVFRSLDPVCCPRCDEKFDDERKQANHHDQTCLVCGTPERPEGNPTQQEAGLKDAVAAAEQGLTSQDRRKEALGKAADAARTDMRRAESDARTLETALAEPSSAYPLELELARLEARKEELGVEEAKPPETTDDQKVLQIAERVTKAAYKPLQDDLLAEVSALIKDYAVRFGVVSLEEAKLLGNTNLRMRKNGGEAYFGTQTEGERARLKIAATIAIIKVAERRGLGRHPGVLLIDSPGSNEMVDRDYSNLIAGLAEVAKEIPHLQVFVTAASNDTIRGHVPRERLLYAEGDEYLW</sequence>
<keyword evidence="4" id="KW-1185">Reference proteome</keyword>
<accession>A0ABU7TXR7</accession>
<evidence type="ECO:0000313" key="3">
    <source>
        <dbReference type="EMBL" id="MEE7494739.1"/>
    </source>
</evidence>
<dbReference type="Gene3D" id="3.40.50.300">
    <property type="entry name" value="P-loop containing nucleotide triphosphate hydrolases"/>
    <property type="match status" value="1"/>
</dbReference>
<evidence type="ECO:0000256" key="1">
    <source>
        <dbReference type="SAM" id="Coils"/>
    </source>
</evidence>
<dbReference type="Proteomes" id="UP001355206">
    <property type="component" value="Unassembled WGS sequence"/>
</dbReference>
<comment type="caution">
    <text evidence="3">The sequence shown here is derived from an EMBL/GenBank/DDBJ whole genome shotgun (WGS) entry which is preliminary data.</text>
</comment>
<gene>
    <name evidence="3" type="ORF">MOTC310_31750</name>
</gene>
<feature type="region of interest" description="Disordered" evidence="2">
    <location>
        <begin position="412"/>
        <end position="439"/>
    </location>
</feature>
<keyword evidence="1" id="KW-0175">Coiled coil</keyword>
<organism evidence="3 4">
    <name type="scientific">Methylobacterium oryzae</name>
    <dbReference type="NCBI Taxonomy" id="334852"/>
    <lineage>
        <taxon>Bacteria</taxon>
        <taxon>Pseudomonadati</taxon>
        <taxon>Pseudomonadota</taxon>
        <taxon>Alphaproteobacteria</taxon>
        <taxon>Hyphomicrobiales</taxon>
        <taxon>Methylobacteriaceae</taxon>
        <taxon>Methylobacterium</taxon>
    </lineage>
</organism>
<reference evidence="3 4" key="1">
    <citation type="journal article" date="2012" name="Genet. Mol. Biol.">
        <title>Analysis of 16S rRNA and mxaF genes revealing insights into Methylobacterium niche-specific plant association.</title>
        <authorList>
            <person name="Dourado M.N."/>
            <person name="Andreote F.D."/>
            <person name="Dini-Andreote F."/>
            <person name="Conti R."/>
            <person name="Araujo J.M."/>
            <person name="Araujo W.L."/>
        </authorList>
    </citation>
    <scope>NUCLEOTIDE SEQUENCE [LARGE SCALE GENOMIC DNA]</scope>
    <source>
        <strain evidence="3 4">TC3-10</strain>
    </source>
</reference>
<evidence type="ECO:0000313" key="4">
    <source>
        <dbReference type="Proteomes" id="UP001355206"/>
    </source>
</evidence>
<protein>
    <recommendedName>
        <fullName evidence="5">Rad50/SbcC-type AAA domain-containing protein</fullName>
    </recommendedName>
</protein>